<protein>
    <submittedName>
        <fullName evidence="1">Uncharacterized protein</fullName>
    </submittedName>
</protein>
<organism evidence="1 2">
    <name type="scientific">Cryptococcus amylolentus CBS 6039</name>
    <dbReference type="NCBI Taxonomy" id="1295533"/>
    <lineage>
        <taxon>Eukaryota</taxon>
        <taxon>Fungi</taxon>
        <taxon>Dikarya</taxon>
        <taxon>Basidiomycota</taxon>
        <taxon>Agaricomycotina</taxon>
        <taxon>Tremellomycetes</taxon>
        <taxon>Tremellales</taxon>
        <taxon>Cryptococcaceae</taxon>
        <taxon>Cryptococcus</taxon>
    </lineage>
</organism>
<gene>
    <name evidence="1" type="ORF">L202_07632</name>
</gene>
<sequence length="107" mass="11687">MARSRVNISDTDALKTCFGGHINGRVQLYQQNGHSTYLPALSRTMIVSLVELVYIVRAGGGYDSTQTRSPFSIPPGTLPLKALMDHGPRSTHSRARGTVMDVMLKDV</sequence>
<dbReference type="Proteomes" id="UP000094065">
    <property type="component" value="Unassembled WGS sequence"/>
</dbReference>
<evidence type="ECO:0000313" key="1">
    <source>
        <dbReference type="EMBL" id="ODN74181.1"/>
    </source>
</evidence>
<reference evidence="1 2" key="1">
    <citation type="submission" date="2016-06" db="EMBL/GenBank/DDBJ databases">
        <title>Evolution of pathogenesis and genome organization in the Tremellales.</title>
        <authorList>
            <person name="Cuomo C."/>
            <person name="Litvintseva A."/>
            <person name="Heitman J."/>
            <person name="Chen Y."/>
            <person name="Sun S."/>
            <person name="Springer D."/>
            <person name="Dromer F."/>
            <person name="Young S."/>
            <person name="Zeng Q."/>
            <person name="Chapman S."/>
            <person name="Gujja S."/>
            <person name="Saif S."/>
            <person name="Birren B."/>
        </authorList>
    </citation>
    <scope>NUCLEOTIDE SEQUENCE [LARGE SCALE GENOMIC DNA]</scope>
    <source>
        <strain evidence="1 2">CBS 6039</strain>
    </source>
</reference>
<proteinExistence type="predicted"/>
<dbReference type="RefSeq" id="XP_018990043.1">
    <property type="nucleotide sequence ID" value="XM_019142400.1"/>
</dbReference>
<accession>A0A1E3HFH5</accession>
<comment type="caution">
    <text evidence="1">The sequence shown here is derived from an EMBL/GenBank/DDBJ whole genome shotgun (WGS) entry which is preliminary data.</text>
</comment>
<name>A0A1E3HFH5_9TREE</name>
<dbReference type="AlphaFoldDB" id="A0A1E3HFH5"/>
<evidence type="ECO:0000313" key="2">
    <source>
        <dbReference type="Proteomes" id="UP000094065"/>
    </source>
</evidence>
<dbReference type="GeneID" id="30158941"/>
<keyword evidence="2" id="KW-1185">Reference proteome</keyword>
<dbReference type="EMBL" id="AWGJ01000012">
    <property type="protein sequence ID" value="ODN74181.1"/>
    <property type="molecule type" value="Genomic_DNA"/>
</dbReference>